<keyword evidence="1" id="KW-0548">Nucleotidyltransferase</keyword>
<dbReference type="SUPFAM" id="SSF53448">
    <property type="entry name" value="Nucleotide-diphospho-sugar transferases"/>
    <property type="match status" value="1"/>
</dbReference>
<reference evidence="1 4" key="1">
    <citation type="submission" date="2015-09" db="EMBL/GenBank/DDBJ databases">
        <authorList>
            <consortium name="Pathogen Informatics"/>
        </authorList>
    </citation>
    <scope>NUCLEOTIDE SEQUENCE [LARGE SCALE GENOMIC DNA]</scope>
    <source>
        <strain evidence="1 4">2789STDY5834948</strain>
    </source>
</reference>
<dbReference type="InterPro" id="IPR050793">
    <property type="entry name" value="CMP-NeuNAc_synthase"/>
</dbReference>
<accession>A0A174QR81</accession>
<dbReference type="Proteomes" id="UP000450599">
    <property type="component" value="Unassembled WGS sequence"/>
</dbReference>
<evidence type="ECO:0000313" key="5">
    <source>
        <dbReference type="Proteomes" id="UP000450599"/>
    </source>
</evidence>
<sequence length="238" mass="26711">MSLEKKILAIIPARGGSKGLPGKNIRPLLGKPLIGYAIDSIRQSKYDIDIVISTDSKEIEQIGLNYGVETIKRPAILATDRALVKDAIQYTIKTLSDLGRQYEVMILIEPTSPMREGTDIDLCLDKYFSSEDADCIATFSEMDPPVTRTWKIEGDIPSPFIEGSNPFRPRQEQTLGYYMNGLVYVFRLSTLINNFTETLFVGKQLAIITNKLVVDIDNIDDFNIAELLLSQNNCNKIR</sequence>
<evidence type="ECO:0000313" key="6">
    <source>
        <dbReference type="Proteomes" id="UP000471216"/>
    </source>
</evidence>
<dbReference type="GO" id="GO:0008781">
    <property type="term" value="F:N-acylneuraminate cytidylyltransferase activity"/>
    <property type="evidence" value="ECO:0007669"/>
    <property type="project" value="UniProtKB-EC"/>
</dbReference>
<dbReference type="EMBL" id="WKMW01000004">
    <property type="protein sequence ID" value="MRY83603.1"/>
    <property type="molecule type" value="Genomic_DNA"/>
</dbReference>
<name>A0A174QR81_PARDI</name>
<dbReference type="CDD" id="cd02513">
    <property type="entry name" value="CMP-NeuAc_Synthase"/>
    <property type="match status" value="1"/>
</dbReference>
<dbReference type="EMBL" id="WKMX01000011">
    <property type="protein sequence ID" value="MRZ06894.1"/>
    <property type="molecule type" value="Genomic_DNA"/>
</dbReference>
<evidence type="ECO:0000313" key="2">
    <source>
        <dbReference type="EMBL" id="MRY83603.1"/>
    </source>
</evidence>
<evidence type="ECO:0000313" key="1">
    <source>
        <dbReference type="EMBL" id="CUP75734.1"/>
    </source>
</evidence>
<dbReference type="Proteomes" id="UP000471216">
    <property type="component" value="Unassembled WGS sequence"/>
</dbReference>
<dbReference type="Gene3D" id="3.90.550.10">
    <property type="entry name" value="Spore Coat Polysaccharide Biosynthesis Protein SpsA, Chain A"/>
    <property type="match status" value="1"/>
</dbReference>
<proteinExistence type="predicted"/>
<dbReference type="InterPro" id="IPR003329">
    <property type="entry name" value="Cytidylyl_trans"/>
</dbReference>
<dbReference type="AlphaFoldDB" id="A0A174QR81"/>
<dbReference type="PANTHER" id="PTHR21485">
    <property type="entry name" value="HAD SUPERFAMILY MEMBERS CMAS AND KDSC"/>
    <property type="match status" value="1"/>
</dbReference>
<evidence type="ECO:0000313" key="3">
    <source>
        <dbReference type="EMBL" id="MRZ06894.1"/>
    </source>
</evidence>
<dbReference type="RefSeq" id="WP_057327834.1">
    <property type="nucleotide sequence ID" value="NZ_CP143949.1"/>
</dbReference>
<dbReference type="PANTHER" id="PTHR21485:SF6">
    <property type="entry name" value="N-ACYLNEURAMINATE CYTIDYLYLTRANSFERASE-RELATED"/>
    <property type="match status" value="1"/>
</dbReference>
<dbReference type="EMBL" id="CZBM01000002">
    <property type="protein sequence ID" value="CUP75734.1"/>
    <property type="molecule type" value="Genomic_DNA"/>
</dbReference>
<keyword evidence="1" id="KW-0808">Transferase</keyword>
<organism evidence="1 4">
    <name type="scientific">Parabacteroides distasonis</name>
    <dbReference type="NCBI Taxonomy" id="823"/>
    <lineage>
        <taxon>Bacteria</taxon>
        <taxon>Pseudomonadati</taxon>
        <taxon>Bacteroidota</taxon>
        <taxon>Bacteroidia</taxon>
        <taxon>Bacteroidales</taxon>
        <taxon>Tannerellaceae</taxon>
        <taxon>Parabacteroides</taxon>
    </lineage>
</organism>
<protein>
    <submittedName>
        <fullName evidence="2">Acylneuraminate cytidylyltransferase family protein</fullName>
    </submittedName>
    <submittedName>
        <fullName evidence="1">N-acylneuraminate cytidylyltransferase</fullName>
        <ecNumber evidence="1">2.7.7.43</ecNumber>
    </submittedName>
</protein>
<dbReference type="InterPro" id="IPR029044">
    <property type="entry name" value="Nucleotide-diphossugar_trans"/>
</dbReference>
<dbReference type="Proteomes" id="UP000095332">
    <property type="component" value="Unassembled WGS sequence"/>
</dbReference>
<gene>
    <name evidence="1" type="primary">neuA</name>
    <name evidence="1" type="ORF">ERS852560_00639</name>
    <name evidence="3" type="ORF">GKD54_11785</name>
    <name evidence="2" type="ORF">GKD58_04850</name>
</gene>
<reference evidence="5 6" key="2">
    <citation type="journal article" date="2019" name="Nat. Med.">
        <title>A library of human gut bacterial isolates paired with longitudinal multiomics data enables mechanistic microbiome research.</title>
        <authorList>
            <person name="Poyet M."/>
            <person name="Groussin M."/>
            <person name="Gibbons S.M."/>
            <person name="Avila-Pacheco J."/>
            <person name="Jiang X."/>
            <person name="Kearney S.M."/>
            <person name="Perrotta A.R."/>
            <person name="Berdy B."/>
            <person name="Zhao S."/>
            <person name="Lieberman T.D."/>
            <person name="Swanson P.K."/>
            <person name="Smith M."/>
            <person name="Roesemann S."/>
            <person name="Alexander J.E."/>
            <person name="Rich S.A."/>
            <person name="Livny J."/>
            <person name="Vlamakis H."/>
            <person name="Clish C."/>
            <person name="Bullock K."/>
            <person name="Deik A."/>
            <person name="Scott J."/>
            <person name="Pierce K.A."/>
            <person name="Xavier R.J."/>
            <person name="Alm E.J."/>
        </authorList>
    </citation>
    <scope>NUCLEOTIDE SEQUENCE [LARGE SCALE GENOMIC DNA]</scope>
    <source>
        <strain evidence="3 6">BIOML-A10</strain>
        <strain evidence="2 5">BIOML-A11</strain>
    </source>
</reference>
<dbReference type="EC" id="2.7.7.43" evidence="1"/>
<dbReference type="Pfam" id="PF02348">
    <property type="entry name" value="CTP_transf_3"/>
    <property type="match status" value="1"/>
</dbReference>
<evidence type="ECO:0000313" key="4">
    <source>
        <dbReference type="Proteomes" id="UP000095332"/>
    </source>
</evidence>